<evidence type="ECO:0000256" key="2">
    <source>
        <dbReference type="ARBA" id="ARBA00023125"/>
    </source>
</evidence>
<feature type="domain" description="DNA binding HTH" evidence="5">
    <location>
        <begin position="53"/>
        <end position="90"/>
    </location>
</feature>
<proteinExistence type="inferred from homology"/>
<dbReference type="SUPFAM" id="SSF46689">
    <property type="entry name" value="Homeodomain-like"/>
    <property type="match status" value="1"/>
</dbReference>
<dbReference type="Gene3D" id="1.10.10.60">
    <property type="entry name" value="Homeodomain-like"/>
    <property type="match status" value="1"/>
</dbReference>
<evidence type="ECO:0000259" key="5">
    <source>
        <dbReference type="Pfam" id="PF02954"/>
    </source>
</evidence>
<evidence type="ECO:0000313" key="7">
    <source>
        <dbReference type="Proteomes" id="UP000029273"/>
    </source>
</evidence>
<evidence type="ECO:0000256" key="3">
    <source>
        <dbReference type="ARBA" id="ARBA00029540"/>
    </source>
</evidence>
<dbReference type="PANTHER" id="PTHR47918">
    <property type="entry name" value="DNA-BINDING PROTEIN FIS"/>
    <property type="match status" value="1"/>
</dbReference>
<evidence type="ECO:0000313" key="6">
    <source>
        <dbReference type="EMBL" id="OBS09648.1"/>
    </source>
</evidence>
<dbReference type="PIRSF" id="PIRSF002097">
    <property type="entry name" value="DNA-binding_Fis"/>
    <property type="match status" value="1"/>
</dbReference>
<reference evidence="6 7" key="1">
    <citation type="journal article" date="2014" name="Genome Announc.">
        <title>Draft Genome Sequence of the Iron-Oxidizing, Acidophilic, and Halotolerant 'Thiobacillus prosperus' Type Strain DSM 5130.</title>
        <authorList>
            <person name="Ossandon F.J."/>
            <person name="Cardenas J.P."/>
            <person name="Corbett M."/>
            <person name="Quatrini R."/>
            <person name="Holmes D.S."/>
            <person name="Watkin E."/>
        </authorList>
    </citation>
    <scope>NUCLEOTIDE SEQUENCE [LARGE SCALE GENOMIC DNA]</scope>
    <source>
        <strain evidence="6 7">DSM 5130</strain>
    </source>
</reference>
<accession>A0A1A6C511</accession>
<dbReference type="PRINTS" id="PR01591">
    <property type="entry name" value="DNABINDNGFIS"/>
</dbReference>
<dbReference type="EMBL" id="JQSG02000003">
    <property type="protein sequence ID" value="OBS09648.1"/>
    <property type="molecule type" value="Genomic_DNA"/>
</dbReference>
<comment type="similarity">
    <text evidence="1">Belongs to the transcriptional regulatory Fis family.</text>
</comment>
<evidence type="ECO:0000256" key="1">
    <source>
        <dbReference type="ARBA" id="ARBA00008559"/>
    </source>
</evidence>
<protein>
    <recommendedName>
        <fullName evidence="3">Putative Fis-like DNA-binding protein</fullName>
    </recommendedName>
</protein>
<evidence type="ECO:0000256" key="4">
    <source>
        <dbReference type="SAM" id="MobiDB-lite"/>
    </source>
</evidence>
<name>A0A1A6C511_9GAMM</name>
<dbReference type="OrthoDB" id="9802388at2"/>
<dbReference type="PANTHER" id="PTHR47918:SF1">
    <property type="entry name" value="DNA-BINDING PROTEIN FIS"/>
    <property type="match status" value="1"/>
</dbReference>
<dbReference type="RefSeq" id="WP_038092431.1">
    <property type="nucleotide sequence ID" value="NZ_JQSG02000003.1"/>
</dbReference>
<dbReference type="InterPro" id="IPR050207">
    <property type="entry name" value="Trans_regulatory_Fis"/>
</dbReference>
<dbReference type="InterPro" id="IPR005412">
    <property type="entry name" value="Fis_DNA-bd"/>
</dbReference>
<comment type="caution">
    <text evidence="6">The sequence shown here is derived from an EMBL/GenBank/DDBJ whole genome shotgun (WGS) entry which is preliminary data.</text>
</comment>
<dbReference type="Proteomes" id="UP000029273">
    <property type="component" value="Unassembled WGS sequence"/>
</dbReference>
<dbReference type="InterPro" id="IPR002197">
    <property type="entry name" value="HTH_Fis"/>
</dbReference>
<dbReference type="AlphaFoldDB" id="A0A1A6C511"/>
<keyword evidence="7" id="KW-1185">Reference proteome</keyword>
<dbReference type="InterPro" id="IPR009057">
    <property type="entry name" value="Homeodomain-like_sf"/>
</dbReference>
<dbReference type="Pfam" id="PF02954">
    <property type="entry name" value="HTH_8"/>
    <property type="match status" value="1"/>
</dbReference>
<dbReference type="STRING" id="160660.BJI67_02910"/>
<gene>
    <name evidence="6" type="ORF">Thpro_021976</name>
</gene>
<organism evidence="6 7">
    <name type="scientific">Acidihalobacter prosperus</name>
    <dbReference type="NCBI Taxonomy" id="160660"/>
    <lineage>
        <taxon>Bacteria</taxon>
        <taxon>Pseudomonadati</taxon>
        <taxon>Pseudomonadota</taxon>
        <taxon>Gammaproteobacteria</taxon>
        <taxon>Chromatiales</taxon>
        <taxon>Ectothiorhodospiraceae</taxon>
        <taxon>Acidihalobacter</taxon>
    </lineage>
</organism>
<dbReference type="NCBIfam" id="NF001659">
    <property type="entry name" value="PRK00430.1"/>
    <property type="match status" value="1"/>
</dbReference>
<keyword evidence="2" id="KW-0238">DNA-binding</keyword>
<dbReference type="GO" id="GO:0043565">
    <property type="term" value="F:sequence-specific DNA binding"/>
    <property type="evidence" value="ECO:0007669"/>
    <property type="project" value="InterPro"/>
</dbReference>
<feature type="region of interest" description="Disordered" evidence="4">
    <location>
        <begin position="1"/>
        <end position="25"/>
    </location>
</feature>
<dbReference type="PRINTS" id="PR01590">
    <property type="entry name" value="HTHFIS"/>
</dbReference>
<feature type="compositionally biased region" description="Polar residues" evidence="4">
    <location>
        <begin position="1"/>
        <end position="10"/>
    </location>
</feature>
<sequence length="96" mass="10530">MNAPPSQKLTRSLADTAAAHAPPPLSDAVRTSLEHYFQTLDGHEPSDLYRLVLAEVERPLLEAVLIQCRGNQCRAAAYLGISRGTLRKKLLDHGLN</sequence>
<dbReference type="GO" id="GO:0006355">
    <property type="term" value="P:regulation of DNA-templated transcription"/>
    <property type="evidence" value="ECO:0007669"/>
    <property type="project" value="InterPro"/>
</dbReference>